<evidence type="ECO:0000256" key="2">
    <source>
        <dbReference type="SAM" id="Phobius"/>
    </source>
</evidence>
<proteinExistence type="predicted"/>
<reference evidence="3" key="1">
    <citation type="submission" date="2014-11" db="EMBL/GenBank/DDBJ databases">
        <authorList>
            <person name="Otto D Thomas"/>
            <person name="Naeem Raeece"/>
        </authorList>
    </citation>
    <scope>NUCLEOTIDE SEQUENCE</scope>
</reference>
<feature type="region of interest" description="Disordered" evidence="1">
    <location>
        <begin position="108"/>
        <end position="130"/>
    </location>
</feature>
<gene>
    <name evidence="3" type="ORF">Cvel_20805</name>
</gene>
<dbReference type="VEuPathDB" id="CryptoDB:Cvel_20805"/>
<evidence type="ECO:0000256" key="1">
    <source>
        <dbReference type="SAM" id="MobiDB-lite"/>
    </source>
</evidence>
<accession>A0A0G4G908</accession>
<keyword evidence="2" id="KW-0812">Transmembrane</keyword>
<sequence length="334" mass="36644">MLNNRILLDPNAFILLLPNAPSPKVLLENERHSTDHAPPPSLEFIRTCRRKRTQPKSPKLDAQIPQTFTLGHPLDSFRRTRTKRLELSAVCGCVTAKEWTVLGALVPQTSSNPPNGNGPATAPHPMQSLRRSSSSRMETLLLQQTEGRNVFASNLISVLTSSILPVSLFAILILSDHRSCESAAVWTKVMIGLYCFQAACTVAAMIALRPGAFTQEDFQDLKKVAPLIALFVLRHLSSIFVGIAGVVGLSMLESLRPGLEQSNFEQCSSFFFWSAYSLALFITAASNGVVQRGAGGNGVYEYSYRYEFRTSSEEREMLNQGGSGDRGQYVFGGV</sequence>
<feature type="transmembrane region" description="Helical" evidence="2">
    <location>
        <begin position="270"/>
        <end position="290"/>
    </location>
</feature>
<keyword evidence="2" id="KW-0472">Membrane</keyword>
<name>A0A0G4G908_9ALVE</name>
<feature type="transmembrane region" description="Helical" evidence="2">
    <location>
        <begin position="150"/>
        <end position="173"/>
    </location>
</feature>
<feature type="transmembrane region" description="Helical" evidence="2">
    <location>
        <begin position="185"/>
        <end position="208"/>
    </location>
</feature>
<keyword evidence="2" id="KW-1133">Transmembrane helix</keyword>
<protein>
    <submittedName>
        <fullName evidence="3">Uncharacterized protein</fullName>
    </submittedName>
</protein>
<dbReference type="EMBL" id="CDMZ01000994">
    <property type="protein sequence ID" value="CEM25349.1"/>
    <property type="molecule type" value="Genomic_DNA"/>
</dbReference>
<organism evidence="3">
    <name type="scientific">Chromera velia CCMP2878</name>
    <dbReference type="NCBI Taxonomy" id="1169474"/>
    <lineage>
        <taxon>Eukaryota</taxon>
        <taxon>Sar</taxon>
        <taxon>Alveolata</taxon>
        <taxon>Colpodellida</taxon>
        <taxon>Chromeraceae</taxon>
        <taxon>Chromera</taxon>
    </lineage>
</organism>
<dbReference type="AlphaFoldDB" id="A0A0G4G908"/>
<feature type="compositionally biased region" description="Low complexity" evidence="1">
    <location>
        <begin position="109"/>
        <end position="130"/>
    </location>
</feature>
<feature type="transmembrane region" description="Helical" evidence="2">
    <location>
        <begin position="228"/>
        <end position="250"/>
    </location>
</feature>
<evidence type="ECO:0000313" key="3">
    <source>
        <dbReference type="EMBL" id="CEM25349.1"/>
    </source>
</evidence>